<dbReference type="EMBL" id="LBOW01000008">
    <property type="protein sequence ID" value="KKP44477.1"/>
    <property type="molecule type" value="Genomic_DNA"/>
</dbReference>
<dbReference type="STRING" id="1618566.UR35_C0008G0022"/>
<keyword evidence="2" id="KW-1133">Transmembrane helix</keyword>
<dbReference type="AlphaFoldDB" id="A0A0G0CM62"/>
<evidence type="ECO:0000256" key="1">
    <source>
        <dbReference type="SAM" id="Coils"/>
    </source>
</evidence>
<reference evidence="3 4" key="1">
    <citation type="journal article" date="2015" name="Nature">
        <title>rRNA introns, odd ribosomes, and small enigmatic genomes across a large radiation of phyla.</title>
        <authorList>
            <person name="Brown C.T."/>
            <person name="Hug L.A."/>
            <person name="Thomas B.C."/>
            <person name="Sharon I."/>
            <person name="Castelle C.J."/>
            <person name="Singh A."/>
            <person name="Wilkins M.J."/>
            <person name="Williams K.H."/>
            <person name="Banfield J.F."/>
        </authorList>
    </citation>
    <scope>NUCLEOTIDE SEQUENCE [LARGE SCALE GENOMIC DNA]</scope>
</reference>
<protein>
    <submittedName>
        <fullName evidence="3">Uncharacterized protein</fullName>
    </submittedName>
</protein>
<evidence type="ECO:0000313" key="3">
    <source>
        <dbReference type="EMBL" id="KKP44477.1"/>
    </source>
</evidence>
<feature type="coiled-coil region" evidence="1">
    <location>
        <begin position="75"/>
        <end position="102"/>
    </location>
</feature>
<organism evidence="3 4">
    <name type="scientific">Candidatus Woesebacteria bacterium GW2011_GWB1_33_22</name>
    <dbReference type="NCBI Taxonomy" id="1618566"/>
    <lineage>
        <taxon>Bacteria</taxon>
        <taxon>Candidatus Woeseibacteriota</taxon>
    </lineage>
</organism>
<evidence type="ECO:0000313" key="4">
    <source>
        <dbReference type="Proteomes" id="UP000034778"/>
    </source>
</evidence>
<evidence type="ECO:0000256" key="2">
    <source>
        <dbReference type="SAM" id="Phobius"/>
    </source>
</evidence>
<accession>A0A0G0CM62</accession>
<proteinExistence type="predicted"/>
<name>A0A0G0CM62_9BACT</name>
<gene>
    <name evidence="3" type="ORF">UR35_C0008G0022</name>
</gene>
<keyword evidence="2" id="KW-0812">Transmembrane</keyword>
<sequence>MLYILALIIILYTSSHFLFRKKETYLKVRKYIDIATILVTSILVIAWVEVFKLSFLIIIYFFTSLGMMSYLIYRLRKTEIKKLKAEEVIKTLKTEEKVLENEIESLQK</sequence>
<feature type="transmembrane region" description="Helical" evidence="2">
    <location>
        <begin position="54"/>
        <end position="73"/>
    </location>
</feature>
<keyword evidence="1" id="KW-0175">Coiled coil</keyword>
<keyword evidence="2" id="KW-0472">Membrane</keyword>
<dbReference type="Proteomes" id="UP000034778">
    <property type="component" value="Unassembled WGS sequence"/>
</dbReference>
<feature type="transmembrane region" description="Helical" evidence="2">
    <location>
        <begin position="31"/>
        <end position="48"/>
    </location>
</feature>
<comment type="caution">
    <text evidence="3">The sequence shown here is derived from an EMBL/GenBank/DDBJ whole genome shotgun (WGS) entry which is preliminary data.</text>
</comment>